<dbReference type="NCBIfam" id="TIGR01566">
    <property type="entry name" value="ZF_HD_prot_N"/>
    <property type="match status" value="1"/>
</dbReference>
<dbReference type="InterPro" id="IPR035892">
    <property type="entry name" value="C2_domain_sf"/>
</dbReference>
<dbReference type="EMBL" id="JAAGAX010000008">
    <property type="protein sequence ID" value="KAF2306981.1"/>
    <property type="molecule type" value="Genomic_DNA"/>
</dbReference>
<dbReference type="Gene3D" id="2.60.40.150">
    <property type="entry name" value="C2 domain"/>
    <property type="match status" value="1"/>
</dbReference>
<organism evidence="3 4">
    <name type="scientific">Hevea brasiliensis</name>
    <name type="common">Para rubber tree</name>
    <name type="synonym">Siphonia brasiliensis</name>
    <dbReference type="NCBI Taxonomy" id="3981"/>
    <lineage>
        <taxon>Eukaryota</taxon>
        <taxon>Viridiplantae</taxon>
        <taxon>Streptophyta</taxon>
        <taxon>Embryophyta</taxon>
        <taxon>Tracheophyta</taxon>
        <taxon>Spermatophyta</taxon>
        <taxon>Magnoliopsida</taxon>
        <taxon>eudicotyledons</taxon>
        <taxon>Gunneridae</taxon>
        <taxon>Pentapetalae</taxon>
        <taxon>rosids</taxon>
        <taxon>fabids</taxon>
        <taxon>Malpighiales</taxon>
        <taxon>Euphorbiaceae</taxon>
        <taxon>Crotonoideae</taxon>
        <taxon>Micrandreae</taxon>
        <taxon>Hevea</taxon>
    </lineage>
</organism>
<dbReference type="PANTHER" id="PTHR32246:SF103">
    <property type="entry name" value="CALCIUM-DEPENDENT LIPID-BINDING (CALB DOMAIN) FAMILY PROTEIN"/>
    <property type="match status" value="1"/>
</dbReference>
<dbReference type="InterPro" id="IPR044750">
    <property type="entry name" value="C2_SRC2/BAP"/>
</dbReference>
<name>A0A6A6LZX6_HEVBR</name>
<dbReference type="PANTHER" id="PTHR32246">
    <property type="entry name" value="INGRESSION PROTEIN FIC1"/>
    <property type="match status" value="1"/>
</dbReference>
<comment type="caution">
    <text evidence="3">The sequence shown here is derived from an EMBL/GenBank/DDBJ whole genome shotgun (WGS) entry which is preliminary data.</text>
</comment>
<sequence length="545" mass="60252">MTCNAHPFQLLEINVISAQDLAPVSKSMRTYAVVWVHPERKLTTRIDQNGHTNPQWNEKFVFRVDDTFLNAETSSIMIEIYAAAWLRDVQIGSVRVLISNLFPSNNNNSKMRFVALQIRRPSGRPQGILNMGVQLLDNTMRSMPLYTELSASAVGFNDLIDAKTNKQSIEEKTSNLRRTKSDHTDFTTTADEFGVKGSLNAKSSVVNGGSMVNSSTIKSTSKEKDTGIGGNGNGSMVNGSLCSDVGPSASVVAAAIAKGLIKTPGNAGSQNKTGGSSSIIEDWTDNDSVEGLRTKLERWRTELPAIYDNDANKMMLKSRKKHHRRRRSDNPGLFTCFGNVFGCEISITCGGGSNKKKYGNKKGCFLGLLGEYISLRIGQGKGWNQRMRTDSKQLNEESSRETTVKYRECRRNHAILIGGYAADGCGEFIAKGDQGTKEALLCEACDCHRNFHRKELIKKGTPLLGSHLFPPPYALPYPLWKQRNASGFHPLPAVSSEPSPCPYCHHHYCPQNVQSLISDEESVIYNGSQNEKKMKAGKRPKREHL</sequence>
<keyword evidence="4" id="KW-1185">Reference proteome</keyword>
<dbReference type="Pfam" id="PF00168">
    <property type="entry name" value="C2"/>
    <property type="match status" value="1"/>
</dbReference>
<dbReference type="SMART" id="SM00239">
    <property type="entry name" value="C2"/>
    <property type="match status" value="1"/>
</dbReference>
<dbReference type="GO" id="GO:0006952">
    <property type="term" value="P:defense response"/>
    <property type="evidence" value="ECO:0007669"/>
    <property type="project" value="InterPro"/>
</dbReference>
<dbReference type="Pfam" id="PF04770">
    <property type="entry name" value="ZF-HD_dimer"/>
    <property type="match status" value="1"/>
</dbReference>
<evidence type="ECO:0008006" key="5">
    <source>
        <dbReference type="Google" id="ProtNLM"/>
    </source>
</evidence>
<reference evidence="3 4" key="1">
    <citation type="journal article" date="2020" name="Mol. Plant">
        <title>The Chromosome-Based Rubber Tree Genome Provides New Insights into Spurge Genome Evolution and Rubber Biosynthesis.</title>
        <authorList>
            <person name="Liu J."/>
            <person name="Shi C."/>
            <person name="Shi C.C."/>
            <person name="Li W."/>
            <person name="Zhang Q.J."/>
            <person name="Zhang Y."/>
            <person name="Li K."/>
            <person name="Lu H.F."/>
            <person name="Shi C."/>
            <person name="Zhu S.T."/>
            <person name="Xiao Z.Y."/>
            <person name="Nan H."/>
            <person name="Yue Y."/>
            <person name="Zhu X.G."/>
            <person name="Wu Y."/>
            <person name="Hong X.N."/>
            <person name="Fan G.Y."/>
            <person name="Tong Y."/>
            <person name="Zhang D."/>
            <person name="Mao C.L."/>
            <person name="Liu Y.L."/>
            <person name="Hao S.J."/>
            <person name="Liu W.Q."/>
            <person name="Lv M.Q."/>
            <person name="Zhang H.B."/>
            <person name="Liu Y."/>
            <person name="Hu-Tang G.R."/>
            <person name="Wang J.P."/>
            <person name="Wang J.H."/>
            <person name="Sun Y.H."/>
            <person name="Ni S.B."/>
            <person name="Chen W.B."/>
            <person name="Zhang X.C."/>
            <person name="Jiao Y.N."/>
            <person name="Eichler E.E."/>
            <person name="Li G.H."/>
            <person name="Liu X."/>
            <person name="Gao L.Z."/>
        </authorList>
    </citation>
    <scope>NUCLEOTIDE SEQUENCE [LARGE SCALE GENOMIC DNA]</scope>
    <source>
        <strain evidence="4">cv. GT1</strain>
        <tissue evidence="3">Leaf</tissue>
    </source>
</reference>
<gene>
    <name evidence="3" type="ORF">GH714_023006</name>
</gene>
<dbReference type="SUPFAM" id="SSF49562">
    <property type="entry name" value="C2 domain (Calcium/lipid-binding domain, CaLB)"/>
    <property type="match status" value="1"/>
</dbReference>
<dbReference type="Proteomes" id="UP000467840">
    <property type="component" value="Chromosome 9"/>
</dbReference>
<dbReference type="CDD" id="cd04051">
    <property type="entry name" value="C2_SRC2_like"/>
    <property type="match status" value="1"/>
</dbReference>
<evidence type="ECO:0000313" key="3">
    <source>
        <dbReference type="EMBL" id="KAF2306981.1"/>
    </source>
</evidence>
<accession>A0A6A6LZX6</accession>
<evidence type="ECO:0000259" key="2">
    <source>
        <dbReference type="PROSITE" id="PS51523"/>
    </source>
</evidence>
<protein>
    <recommendedName>
        <fullName evidence="5">C2 domain-containing protein</fullName>
    </recommendedName>
</protein>
<evidence type="ECO:0000259" key="1">
    <source>
        <dbReference type="PROSITE" id="PS50004"/>
    </source>
</evidence>
<dbReference type="PROSITE" id="PS51523">
    <property type="entry name" value="ZF_HD_DIMER"/>
    <property type="match status" value="1"/>
</dbReference>
<dbReference type="PROSITE" id="PS50004">
    <property type="entry name" value="C2"/>
    <property type="match status" value="1"/>
</dbReference>
<dbReference type="AlphaFoldDB" id="A0A6A6LZX6"/>
<feature type="domain" description="ZF-HD dimerization-type" evidence="2">
    <location>
        <begin position="406"/>
        <end position="455"/>
    </location>
</feature>
<dbReference type="InterPro" id="IPR000008">
    <property type="entry name" value="C2_dom"/>
</dbReference>
<feature type="domain" description="C2" evidence="1">
    <location>
        <begin position="1"/>
        <end position="112"/>
    </location>
</feature>
<dbReference type="InterPro" id="IPR006456">
    <property type="entry name" value="ZF_HD_homeobox_Cys/His_dimer"/>
</dbReference>
<evidence type="ECO:0000313" key="4">
    <source>
        <dbReference type="Proteomes" id="UP000467840"/>
    </source>
</evidence>
<proteinExistence type="predicted"/>